<keyword evidence="4" id="KW-0862">Zinc</keyword>
<sequence length="770" mass="86047">MEKFSDKLQELTRLGEEGLPENLRKNLALLRKVHADGRFKTYTYSADTIALSFELTVNRPNRDRDFLNREPVLITIDPRDFPSRCPKAYSDRLDFPADRTPHVNPVKQGHPFSLCLFRGDSDSWFAQHTLSDFIERLRGWYEDAACGNLNHPDDEFEFMRLDNPEGIILFPEADALEVIKSRWANQNGHAGRIPCAFSTSDARLTADFQSLPMPVLWLFDFHNKPAAQERKILPPTDAEELGIEGYVFFPDKDTVDTRYVVNLPTTVNALVKWAGERGLVIEEFMNKTSGRIRKKQLVLPLIFAIRRPRKVLNHLGDMEFLAFFIELQPVEGGMGFDGGSCVRSMALIQKNTPQLARKLSARPLPGRGSDRIHFVGLGALGSKLALHQIRAGSIPASLIDHDLLLPHNNVRNALTGQGHLKVHGIMGAITLIYAGNPSILETIGCHPHTLLDVLNQENDLLADRDSLVLDSTASYAVEKLLDERLTPNCARYARVEITHRGRLSILRVEGSGRNPGMGDLMAEAYDLALGDGLLSEWLRDSRNGRESPPLGEEVYLGLGCSSDTLELSDDKVSLHASAASVTLGKITGGAMEQGLLHISYLDENSDWFFKSLLREIKPFEVIKAENNPGWQVRFKGGLYEQLIRELVEFRPSETGGILIGRMDRIHKTVYVTRILMAPADSIRSASRFVRGTDGLTEAVDEVRDKSGALLDYVGEWHTHPSGGTRLSEIDKLAISEIRATLDPLCYPTVVAIVTERKIAPYIFTKYEVVP</sequence>
<comment type="caution">
    <text evidence="7">The sequence shown here is derived from an EMBL/GenBank/DDBJ whole genome shotgun (WGS) entry which is preliminary data.</text>
</comment>
<dbReference type="GO" id="GO:0008237">
    <property type="term" value="F:metallopeptidase activity"/>
    <property type="evidence" value="ECO:0007669"/>
    <property type="project" value="UniProtKB-KW"/>
</dbReference>
<dbReference type="Pfam" id="PF14464">
    <property type="entry name" value="Prok-JAB"/>
    <property type="match status" value="1"/>
</dbReference>
<dbReference type="Gene3D" id="3.40.140.10">
    <property type="entry name" value="Cytidine Deaminase, domain 2"/>
    <property type="match status" value="1"/>
</dbReference>
<keyword evidence="3" id="KW-0378">Hydrolase</keyword>
<dbReference type="InterPro" id="IPR037518">
    <property type="entry name" value="MPN"/>
</dbReference>
<dbReference type="SUPFAM" id="SSF102712">
    <property type="entry name" value="JAB1/MPN domain"/>
    <property type="match status" value="1"/>
</dbReference>
<dbReference type="RefSeq" id="WP_152766907.1">
    <property type="nucleotide sequence ID" value="NZ_WHLY01000004.1"/>
</dbReference>
<gene>
    <name evidence="7" type="ORF">GBK04_29895</name>
</gene>
<dbReference type="Pfam" id="PF14457">
    <property type="entry name" value="Prok-E2_A"/>
    <property type="match status" value="1"/>
</dbReference>
<dbReference type="InterPro" id="IPR032865">
    <property type="entry name" value="Prok-E2_A"/>
</dbReference>
<proteinExistence type="predicted"/>
<dbReference type="GO" id="GO:0006508">
    <property type="term" value="P:proteolysis"/>
    <property type="evidence" value="ECO:0007669"/>
    <property type="project" value="UniProtKB-KW"/>
</dbReference>
<keyword evidence="8" id="KW-1185">Reference proteome</keyword>
<dbReference type="GO" id="GO:0046872">
    <property type="term" value="F:metal ion binding"/>
    <property type="evidence" value="ECO:0007669"/>
    <property type="project" value="UniProtKB-KW"/>
</dbReference>
<dbReference type="Proteomes" id="UP000479293">
    <property type="component" value="Unassembled WGS sequence"/>
</dbReference>
<dbReference type="AlphaFoldDB" id="A0A7C9FG74"/>
<evidence type="ECO:0000256" key="4">
    <source>
        <dbReference type="ARBA" id="ARBA00022833"/>
    </source>
</evidence>
<evidence type="ECO:0000259" key="6">
    <source>
        <dbReference type="PROSITE" id="PS50249"/>
    </source>
</evidence>
<evidence type="ECO:0000313" key="7">
    <source>
        <dbReference type="EMBL" id="MPR37427.1"/>
    </source>
</evidence>
<evidence type="ECO:0000256" key="3">
    <source>
        <dbReference type="ARBA" id="ARBA00022801"/>
    </source>
</evidence>
<evidence type="ECO:0000256" key="2">
    <source>
        <dbReference type="ARBA" id="ARBA00022723"/>
    </source>
</evidence>
<evidence type="ECO:0000256" key="1">
    <source>
        <dbReference type="ARBA" id="ARBA00022670"/>
    </source>
</evidence>
<dbReference type="PROSITE" id="PS50249">
    <property type="entry name" value="MPN"/>
    <property type="match status" value="1"/>
</dbReference>
<keyword evidence="2" id="KW-0479">Metal-binding</keyword>
<keyword evidence="1" id="KW-0645">Protease</keyword>
<reference evidence="7 8" key="1">
    <citation type="submission" date="2019-10" db="EMBL/GenBank/DDBJ databases">
        <title>Draft Genome Sequence of Cytophagaceae sp. SJW1-29.</title>
        <authorList>
            <person name="Choi A."/>
        </authorList>
    </citation>
    <scope>NUCLEOTIDE SEQUENCE [LARGE SCALE GENOMIC DNA]</scope>
    <source>
        <strain evidence="7 8">SJW1-29</strain>
    </source>
</reference>
<evidence type="ECO:0000313" key="8">
    <source>
        <dbReference type="Proteomes" id="UP000479293"/>
    </source>
</evidence>
<name>A0A7C9FG74_9BACT</name>
<accession>A0A7C9FG74</accession>
<dbReference type="EMBL" id="WHLY01000004">
    <property type="protein sequence ID" value="MPR37427.1"/>
    <property type="molecule type" value="Genomic_DNA"/>
</dbReference>
<evidence type="ECO:0000256" key="5">
    <source>
        <dbReference type="ARBA" id="ARBA00023049"/>
    </source>
</evidence>
<dbReference type="InterPro" id="IPR028090">
    <property type="entry name" value="JAB_dom_prok"/>
</dbReference>
<feature type="domain" description="MPN" evidence="6">
    <location>
        <begin position="632"/>
        <end position="769"/>
    </location>
</feature>
<keyword evidence="5" id="KW-0482">Metalloprotease</keyword>
<protein>
    <recommendedName>
        <fullName evidence="6">MPN domain-containing protein</fullName>
    </recommendedName>
</protein>
<organism evidence="7 8">
    <name type="scientific">Salmonirosea aquatica</name>
    <dbReference type="NCBI Taxonomy" id="2654236"/>
    <lineage>
        <taxon>Bacteria</taxon>
        <taxon>Pseudomonadati</taxon>
        <taxon>Bacteroidota</taxon>
        <taxon>Cytophagia</taxon>
        <taxon>Cytophagales</taxon>
        <taxon>Spirosomataceae</taxon>
        <taxon>Salmonirosea</taxon>
    </lineage>
</organism>